<evidence type="ECO:0000313" key="1">
    <source>
        <dbReference type="EMBL" id="APO13896.1"/>
    </source>
</evidence>
<evidence type="ECO:0000313" key="2">
    <source>
        <dbReference type="Proteomes" id="UP000204293"/>
    </source>
</evidence>
<accession>A0A1L5JGX7</accession>
<organism evidence="1 2">
    <name type="scientific">Plodia interpunctella granulovirus</name>
    <dbReference type="NCBI Taxonomy" id="262175"/>
    <lineage>
        <taxon>Viruses</taxon>
        <taxon>Viruses incertae sedis</taxon>
        <taxon>Naldaviricetes</taxon>
        <taxon>Lefavirales</taxon>
        <taxon>Baculoviridae</taxon>
        <taxon>Betabaculovirus</taxon>
        <taxon>Betabaculovirus plinterpunctellae</taxon>
    </lineage>
</organism>
<name>A0A1L5JGX7_9BBAC</name>
<proteinExistence type="predicted"/>
<reference evidence="1 2" key="1">
    <citation type="submission" date="2016-04" db="EMBL/GenBank/DDBJ databases">
        <title>Sequence analysis of the Plodia interpunctella granulovirus genome: Discovery of an unusual inhibitor-of-apoptosis (IAP) gene.</title>
        <authorList>
            <person name="Harrison R.L."/>
            <person name="Rowley D.L."/>
            <person name="Funk C.J."/>
        </authorList>
    </citation>
    <scope>NUCLEOTIDE SEQUENCE [LARGE SCALE GENOMIC DNA]</scope>
    <source>
        <strain evidence="1">Cambridge</strain>
    </source>
</reference>
<dbReference type="Proteomes" id="UP000204293">
    <property type="component" value="Segment"/>
</dbReference>
<dbReference type="RefSeq" id="YP_009330144.1">
    <property type="nucleotide sequence ID" value="NC_032255.1"/>
</dbReference>
<dbReference type="EMBL" id="KX151395">
    <property type="protein sequence ID" value="APO13896.1"/>
    <property type="molecule type" value="Genomic_DNA"/>
</dbReference>
<sequence>MSSRLIDLIRVCAYYGSEDIIREIERIASDDPETGKPFTWAGAQYQETTLTKLSRATDKNTKPHNFIYVGNERAVLILSLKCVCPKIYKCPGKHWTLTWVPGTTPTFIHMFGTMDDGVGALLSGGGNSALLEKLPLFCHMSLEISGNFHDYSHMDSYTKLLFRNSCRGRICVFDSLWEDLYLKWLHVLPNNIPIVMMQEVMIYFYNHHFRPRGVCDSPANLAAGLVCCADRNTIIYQDDVYTYTLRYTKPTNSRSKRWIQDTKAVIPRRLSVTPTKAPLNWPWLLSQPPIFNNIVQHLDMECGKLRSVVPHTSMMLSVHDAAKIFTKDLMKTARKLNFMQKLLHRYSMLTIRKMFHSVTKIKKNFNWHKANVWLVNSFVLNELPFDRIPTHNDVFILCADKHKPTALVCVTDCQCEPAFQCPGEHWIVYRCMDRKPLLLGSLKDKTKIVNLKPFFYGISRDIEKTKLIIKLMPKMMNFIIIPNENIFLFQNKLVEEYIKPTLLFISATYLILPLHICIDSCVELVRLFLIHKVQNLENLAEICIAVCKLKRTCLELDCNTAWSFIVQRYPPRGAGVNHQFIICTSTNEFYYNQLGLLYRLEFDEDMTFDLIPS</sequence>
<dbReference type="GeneID" id="30685016"/>
<dbReference type="KEGG" id="vg:30685016"/>
<keyword evidence="2" id="KW-1185">Reference proteome</keyword>
<protein>
    <submittedName>
        <fullName evidence="1">ORF12</fullName>
    </submittedName>
</protein>